<dbReference type="Pfam" id="PF00583">
    <property type="entry name" value="Acetyltransf_1"/>
    <property type="match status" value="1"/>
</dbReference>
<dbReference type="SUPFAM" id="SSF55729">
    <property type="entry name" value="Acyl-CoA N-acyltransferases (Nat)"/>
    <property type="match status" value="1"/>
</dbReference>
<dbReference type="AlphaFoldDB" id="A0A9W7TX03"/>
<evidence type="ECO:0000259" key="1">
    <source>
        <dbReference type="PROSITE" id="PS51186"/>
    </source>
</evidence>
<dbReference type="RefSeq" id="WP_149469788.1">
    <property type="nucleotide sequence ID" value="NZ_QOKW01000011.1"/>
</dbReference>
<evidence type="ECO:0000313" key="2">
    <source>
        <dbReference type="EMBL" id="KAA0679756.1"/>
    </source>
</evidence>
<name>A0A9W7TX03_9PROT</name>
<organism evidence="2 3">
    <name type="scientific">Roseomonas genomospecies 6</name>
    <dbReference type="NCBI Taxonomy" id="214106"/>
    <lineage>
        <taxon>Bacteria</taxon>
        <taxon>Pseudomonadati</taxon>
        <taxon>Pseudomonadota</taxon>
        <taxon>Alphaproteobacteria</taxon>
        <taxon>Acetobacterales</taxon>
        <taxon>Roseomonadaceae</taxon>
        <taxon>Roseomonas</taxon>
    </lineage>
</organism>
<dbReference type="InterPro" id="IPR016181">
    <property type="entry name" value="Acyl_CoA_acyltransferase"/>
</dbReference>
<evidence type="ECO:0000313" key="3">
    <source>
        <dbReference type="Proteomes" id="UP000480854"/>
    </source>
</evidence>
<reference evidence="2 3" key="1">
    <citation type="submission" date="2018-07" db="EMBL/GenBank/DDBJ databases">
        <title>Genome sequence of Azospirillum sp. ATCC 49961.</title>
        <authorList>
            <person name="Sant'Anna F.H."/>
            <person name="Baldani J.I."/>
            <person name="Zilli J.E."/>
            <person name="Reis V.M."/>
            <person name="Hartmann A."/>
            <person name="Cruz L."/>
            <person name="de Souza E.M."/>
            <person name="de Oliveira Pedrosa F."/>
            <person name="Passaglia L.M.P."/>
        </authorList>
    </citation>
    <scope>NUCLEOTIDE SEQUENCE [LARGE SCALE GENOMIC DNA]</scope>
    <source>
        <strain evidence="2 3">ATCC 49961</strain>
    </source>
</reference>
<accession>A0A9W7TX03</accession>
<keyword evidence="3" id="KW-1185">Reference proteome</keyword>
<comment type="caution">
    <text evidence="2">The sequence shown here is derived from an EMBL/GenBank/DDBJ whole genome shotgun (WGS) entry which is preliminary data.</text>
</comment>
<sequence length="179" mass="19228">MTGLRFAPLAPDALSAVLALQREACGPLMHPLTEAELSDMLAGPEKGRGAVLGAHAEEQPGGGLAAFLAIQFPGRSAHNLGRDYGLPDGELDRALHFTGVLVHPARRGQGLHRRLIETAARDVLPPGRHRYWFATVRPENTASVRGMLSVGMRVFARKPKHDGHDRLLFVRDLSAPAGG</sequence>
<dbReference type="GO" id="GO:0016747">
    <property type="term" value="F:acyltransferase activity, transferring groups other than amino-acyl groups"/>
    <property type="evidence" value="ECO:0007669"/>
    <property type="project" value="InterPro"/>
</dbReference>
<dbReference type="OrthoDB" id="7348753at2"/>
<dbReference type="EMBL" id="QOKW01000011">
    <property type="protein sequence ID" value="KAA0679756.1"/>
    <property type="molecule type" value="Genomic_DNA"/>
</dbReference>
<protein>
    <submittedName>
        <fullName evidence="2">GNAT family N-acetyltransferase</fullName>
    </submittedName>
</protein>
<dbReference type="InterPro" id="IPR000182">
    <property type="entry name" value="GNAT_dom"/>
</dbReference>
<feature type="domain" description="N-acetyltransferase" evidence="1">
    <location>
        <begin position="4"/>
        <end position="174"/>
    </location>
</feature>
<dbReference type="Gene3D" id="3.40.630.30">
    <property type="match status" value="1"/>
</dbReference>
<proteinExistence type="predicted"/>
<dbReference type="PROSITE" id="PS51186">
    <property type="entry name" value="GNAT"/>
    <property type="match status" value="1"/>
</dbReference>
<gene>
    <name evidence="2" type="ORF">DS843_15390</name>
</gene>
<dbReference type="Proteomes" id="UP000480854">
    <property type="component" value="Unassembled WGS sequence"/>
</dbReference>